<dbReference type="GO" id="GO:0008173">
    <property type="term" value="F:RNA methyltransferase activity"/>
    <property type="evidence" value="ECO:0007669"/>
    <property type="project" value="InterPro"/>
</dbReference>
<dbReference type="Pfam" id="PF04055">
    <property type="entry name" value="Radical_SAM"/>
    <property type="match status" value="1"/>
</dbReference>
<evidence type="ECO:0000256" key="4">
    <source>
        <dbReference type="ARBA" id="ARBA00022490"/>
    </source>
</evidence>
<dbReference type="Proteomes" id="UP001211907">
    <property type="component" value="Unassembled WGS sequence"/>
</dbReference>
<evidence type="ECO:0000313" key="15">
    <source>
        <dbReference type="Proteomes" id="UP001211907"/>
    </source>
</evidence>
<dbReference type="Pfam" id="PF04185">
    <property type="entry name" value="Phosphoesterase"/>
    <property type="match status" value="1"/>
</dbReference>
<dbReference type="SUPFAM" id="SSF102114">
    <property type="entry name" value="Radical SAM enzymes"/>
    <property type="match status" value="1"/>
</dbReference>
<dbReference type="GO" id="GO:0051539">
    <property type="term" value="F:4 iron, 4 sulfur cluster binding"/>
    <property type="evidence" value="ECO:0007669"/>
    <property type="project" value="UniProtKB-KW"/>
</dbReference>
<evidence type="ECO:0000256" key="10">
    <source>
        <dbReference type="ARBA" id="ARBA00023004"/>
    </source>
</evidence>
<dbReference type="GO" id="GO:0070475">
    <property type="term" value="P:rRNA base methylation"/>
    <property type="evidence" value="ECO:0007669"/>
    <property type="project" value="TreeGrafter"/>
</dbReference>
<dbReference type="InterPro" id="IPR040072">
    <property type="entry name" value="Methyltransferase_A"/>
</dbReference>
<gene>
    <name evidence="14" type="ORF">HK100_006929</name>
</gene>
<evidence type="ECO:0000256" key="9">
    <source>
        <dbReference type="ARBA" id="ARBA00022801"/>
    </source>
</evidence>
<dbReference type="InterPro" id="IPR058240">
    <property type="entry name" value="rSAM_sf"/>
</dbReference>
<dbReference type="InterPro" id="IPR013785">
    <property type="entry name" value="Aldolase_TIM"/>
</dbReference>
<evidence type="ECO:0000256" key="5">
    <source>
        <dbReference type="ARBA" id="ARBA00022603"/>
    </source>
</evidence>
<evidence type="ECO:0000256" key="2">
    <source>
        <dbReference type="ARBA" id="ARBA00004496"/>
    </source>
</evidence>
<keyword evidence="7" id="KW-0949">S-adenosyl-L-methionine</keyword>
<dbReference type="SFLD" id="SFLDS00029">
    <property type="entry name" value="Radical_SAM"/>
    <property type="match status" value="1"/>
</dbReference>
<evidence type="ECO:0000256" key="7">
    <source>
        <dbReference type="ARBA" id="ARBA00022691"/>
    </source>
</evidence>
<keyword evidence="8" id="KW-0479">Metal-binding</keyword>
<dbReference type="InterPro" id="IPR007312">
    <property type="entry name" value="Phosphoesterase"/>
</dbReference>
<evidence type="ECO:0000256" key="8">
    <source>
        <dbReference type="ARBA" id="ARBA00022723"/>
    </source>
</evidence>
<dbReference type="CDD" id="cd01335">
    <property type="entry name" value="Radical_SAM"/>
    <property type="match status" value="1"/>
</dbReference>
<feature type="non-terminal residue" evidence="14">
    <location>
        <position position="1"/>
    </location>
</feature>
<comment type="caution">
    <text evidence="14">The sequence shown here is derived from an EMBL/GenBank/DDBJ whole genome shotgun (WGS) entry which is preliminary data.</text>
</comment>
<evidence type="ECO:0000256" key="3">
    <source>
        <dbReference type="ARBA" id="ARBA00022485"/>
    </source>
</evidence>
<feature type="region of interest" description="Disordered" evidence="12">
    <location>
        <begin position="600"/>
        <end position="620"/>
    </location>
</feature>
<dbReference type="AlphaFoldDB" id="A0AAD5SQ14"/>
<dbReference type="Gene3D" id="3.40.720.10">
    <property type="entry name" value="Alkaline Phosphatase, subunit A"/>
    <property type="match status" value="1"/>
</dbReference>
<dbReference type="GO" id="GO:0046872">
    <property type="term" value="F:metal ion binding"/>
    <property type="evidence" value="ECO:0007669"/>
    <property type="project" value="UniProtKB-KW"/>
</dbReference>
<evidence type="ECO:0000313" key="14">
    <source>
        <dbReference type="EMBL" id="KAJ3092502.1"/>
    </source>
</evidence>
<proteinExistence type="predicted"/>
<reference evidence="14" key="1">
    <citation type="submission" date="2020-05" db="EMBL/GenBank/DDBJ databases">
        <title>Phylogenomic resolution of chytrid fungi.</title>
        <authorList>
            <person name="Stajich J.E."/>
            <person name="Amses K."/>
            <person name="Simmons R."/>
            <person name="Seto K."/>
            <person name="Myers J."/>
            <person name="Bonds A."/>
            <person name="Quandt C.A."/>
            <person name="Barry K."/>
            <person name="Liu P."/>
            <person name="Grigoriev I."/>
            <person name="Longcore J.E."/>
            <person name="James T.Y."/>
        </authorList>
    </citation>
    <scope>NUCLEOTIDE SEQUENCE</scope>
    <source>
        <strain evidence="14">JEL0513</strain>
    </source>
</reference>
<comment type="cofactor">
    <cofactor evidence="1">
        <name>[4Fe-4S] cluster</name>
        <dbReference type="ChEBI" id="CHEBI:49883"/>
    </cofactor>
</comment>
<feature type="domain" description="Radical SAM core" evidence="13">
    <location>
        <begin position="799"/>
        <end position="1039"/>
    </location>
</feature>
<dbReference type="GO" id="GO:0005737">
    <property type="term" value="C:cytoplasm"/>
    <property type="evidence" value="ECO:0007669"/>
    <property type="project" value="UniProtKB-SubCell"/>
</dbReference>
<dbReference type="SFLD" id="SFLDG01062">
    <property type="entry name" value="methyltransferase_(Class_A)"/>
    <property type="match status" value="1"/>
</dbReference>
<evidence type="ECO:0000256" key="11">
    <source>
        <dbReference type="ARBA" id="ARBA00023014"/>
    </source>
</evidence>
<dbReference type="InterPro" id="IPR004383">
    <property type="entry name" value="rRNA_lsu_MTrfase_RlmN/Cfr"/>
</dbReference>
<dbReference type="Gene3D" id="3.20.20.70">
    <property type="entry name" value="Aldolase class I"/>
    <property type="match status" value="1"/>
</dbReference>
<keyword evidence="6" id="KW-0808">Transferase</keyword>
<dbReference type="InterPro" id="IPR007197">
    <property type="entry name" value="rSAM"/>
</dbReference>
<evidence type="ECO:0000256" key="6">
    <source>
        <dbReference type="ARBA" id="ARBA00022679"/>
    </source>
</evidence>
<evidence type="ECO:0000256" key="12">
    <source>
        <dbReference type="SAM" id="MobiDB-lite"/>
    </source>
</evidence>
<keyword evidence="10" id="KW-0408">Iron</keyword>
<dbReference type="GO" id="GO:0030488">
    <property type="term" value="P:tRNA methylation"/>
    <property type="evidence" value="ECO:0007669"/>
    <property type="project" value="TreeGrafter"/>
</dbReference>
<dbReference type="SFLD" id="SFLDF00275">
    <property type="entry name" value="adenosine_C2_methyltransferase"/>
    <property type="match status" value="1"/>
</dbReference>
<evidence type="ECO:0000259" key="13">
    <source>
        <dbReference type="PROSITE" id="PS51918"/>
    </source>
</evidence>
<dbReference type="PROSITE" id="PS51918">
    <property type="entry name" value="RADICAL_SAM"/>
    <property type="match status" value="1"/>
</dbReference>
<keyword evidence="15" id="KW-1185">Reference proteome</keyword>
<keyword evidence="4" id="KW-0963">Cytoplasm</keyword>
<name>A0AAD5SQ14_9FUNG</name>
<dbReference type="InterPro" id="IPR017850">
    <property type="entry name" value="Alkaline_phosphatase_core_sf"/>
</dbReference>
<sequence>MAGVRGFSDPNVQVNSDGLPVWQQAVDAALTTNASYLLPFYLNYQGGSFLNATQCMIAGSNGWSANHAALNGGLNNHWATNNTPWSWGHFRRSDIPVQYAIADAWTVGDMYQEAVIAATNPNRVTWASGSINVPGSPQNKSQGGYPYIDNNETPGCETGGFNCYPLTWKTTAEYYEDAEVAWSIFQDSDNFDDNPLAWFGQFQTAADGSDLYEKGFVGQTLDDFYARAANGTLPAISYIIGPTQLSEHPPFSPRDGAWLQKQIVDAVTQSPAYAKTVLMISFDESGGWGDHVTPFHSPAGTPGEWLNDPYGIVGYTYSGPGYRLPFYIVSPWTRGGNVFTEHADHNSQILFIEEWLASKGVDVTTSQMVPWRRQHMSNLVNAFDFENPDHSVPELPDAPLPHTNSDGVYDGSSYCQSLYAVTRPDVPYGDQIAPSAVHTLSEQGFKNVRGDLTEGRYLTFESFGYALANAGGVSTAPDFAAALANAAHDSVSQRWILYALSEGGNVFAIQSALDSRFFGGGNFTIVYGANNLGYSIQNTADGNYVAINEVGAVVSLSEPTAGAYFSVFSVTYDNNSTVVTTTASESTAVTTTTSPVSSTLNVASSSAGSTTGDSASSSTTAVYSAPKPVTANLYSGQVSAKCGAYALFVTVVFLILLNFGMDSSGQGIARKRELYPYSVFDEAQLRKVFSEQGANPVHINTIYRHIIQNGATTFDAIPEIPQRVLAVLRTQFVMSTSTVERRTDAADGSTTKLVVRLQDGQRVETVVMRYGAVELASFPAAEQQRRAAQLGLTDRAFKSRARATACLSSQAGCAMGCTFCATGTMGLVANLAPAEIVEQLVHANAVTRIRNVVFMGMGEPLDNYAAVRDAIAAMVHTSRFSLSPTRITVSTVGVAPRIRALMRDCPAVGLALSLHAPDQDLRQQIVPSSRAFPLDKILAAAFAFIENQNKSSQNNPRHILIEYVLIENVNSSIEVAHRLGLLFADRVHRKDVLVNVIPYNPTDVVENYQKPSPETLRAFVAVVRSYGVHTLIRQELGQDIASACGQLVVKSQDCGSGSGGGGCNSGAADLEDLMSSKNISSSKSSLVAGRASKRLAPGVKRNGSVKDSLLDNSVVGFSSFLKIGGTAL</sequence>
<keyword evidence="9" id="KW-0378">Hydrolase</keyword>
<keyword evidence="5" id="KW-0489">Methyltransferase</keyword>
<keyword evidence="3" id="KW-0004">4Fe-4S</keyword>
<dbReference type="PANTHER" id="PTHR30544:SF8">
    <property type="entry name" value="RADICAL SAM SUPERFAMILY PROTEIN"/>
    <property type="match status" value="1"/>
</dbReference>
<dbReference type="FunFam" id="3.20.20.70:FF:000164">
    <property type="entry name" value="23S rRNA methyltransferase"/>
    <property type="match status" value="1"/>
</dbReference>
<comment type="subcellular location">
    <subcellularLocation>
        <location evidence="2">Cytoplasm</location>
    </subcellularLocation>
</comment>
<dbReference type="GO" id="GO:0016788">
    <property type="term" value="F:hydrolase activity, acting on ester bonds"/>
    <property type="evidence" value="ECO:0007669"/>
    <property type="project" value="InterPro"/>
</dbReference>
<keyword evidence="11" id="KW-0411">Iron-sulfur</keyword>
<dbReference type="EMBL" id="JADGJH010003233">
    <property type="protein sequence ID" value="KAJ3092502.1"/>
    <property type="molecule type" value="Genomic_DNA"/>
</dbReference>
<protein>
    <recommendedName>
        <fullName evidence="13">Radical SAM core domain-containing protein</fullName>
    </recommendedName>
</protein>
<dbReference type="PANTHER" id="PTHR30544">
    <property type="entry name" value="23S RRNA METHYLTRANSFERASE"/>
    <property type="match status" value="1"/>
</dbReference>
<dbReference type="CDD" id="cd16014">
    <property type="entry name" value="PLC"/>
    <property type="match status" value="1"/>
</dbReference>
<accession>A0AAD5SQ14</accession>
<evidence type="ECO:0000256" key="1">
    <source>
        <dbReference type="ARBA" id="ARBA00001966"/>
    </source>
</evidence>
<organism evidence="14 15">
    <name type="scientific">Physocladia obscura</name>
    <dbReference type="NCBI Taxonomy" id="109957"/>
    <lineage>
        <taxon>Eukaryota</taxon>
        <taxon>Fungi</taxon>
        <taxon>Fungi incertae sedis</taxon>
        <taxon>Chytridiomycota</taxon>
        <taxon>Chytridiomycota incertae sedis</taxon>
        <taxon>Chytridiomycetes</taxon>
        <taxon>Chytridiales</taxon>
        <taxon>Chytriomycetaceae</taxon>
        <taxon>Physocladia</taxon>
    </lineage>
</organism>